<dbReference type="GO" id="GO:0005886">
    <property type="term" value="C:plasma membrane"/>
    <property type="evidence" value="ECO:0007669"/>
    <property type="project" value="TreeGrafter"/>
</dbReference>
<dbReference type="PROSITE" id="PS50887">
    <property type="entry name" value="GGDEF"/>
    <property type="match status" value="1"/>
</dbReference>
<dbReference type="KEGG" id="phr:C6569_05165"/>
<evidence type="ECO:0000256" key="1">
    <source>
        <dbReference type="ARBA" id="ARBA00012528"/>
    </source>
</evidence>
<feature type="transmembrane region" description="Helical" evidence="3">
    <location>
        <begin position="154"/>
        <end position="172"/>
    </location>
</feature>
<feature type="transmembrane region" description="Helical" evidence="3">
    <location>
        <begin position="72"/>
        <end position="92"/>
    </location>
</feature>
<dbReference type="InterPro" id="IPR050469">
    <property type="entry name" value="Diguanylate_Cyclase"/>
</dbReference>
<dbReference type="GO" id="GO:0052621">
    <property type="term" value="F:diguanylate cyclase activity"/>
    <property type="evidence" value="ECO:0007669"/>
    <property type="project" value="UniProtKB-EC"/>
</dbReference>
<evidence type="ECO:0000256" key="2">
    <source>
        <dbReference type="ARBA" id="ARBA00034247"/>
    </source>
</evidence>
<dbReference type="GO" id="GO:1902201">
    <property type="term" value="P:negative regulation of bacterial-type flagellum-dependent cell motility"/>
    <property type="evidence" value="ECO:0007669"/>
    <property type="project" value="TreeGrafter"/>
</dbReference>
<keyword evidence="3" id="KW-1133">Transmembrane helix</keyword>
<organism evidence="5 6">
    <name type="scientific">Phreatobacter cathodiphilus</name>
    <dbReference type="NCBI Taxonomy" id="1868589"/>
    <lineage>
        <taxon>Bacteria</taxon>
        <taxon>Pseudomonadati</taxon>
        <taxon>Pseudomonadota</taxon>
        <taxon>Alphaproteobacteria</taxon>
        <taxon>Hyphomicrobiales</taxon>
        <taxon>Phreatobacteraceae</taxon>
        <taxon>Phreatobacter</taxon>
    </lineage>
</organism>
<gene>
    <name evidence="5" type="ORF">C6569_05165</name>
</gene>
<accession>A0A2S0N986</accession>
<dbReference type="PANTHER" id="PTHR45138:SF9">
    <property type="entry name" value="DIGUANYLATE CYCLASE DGCM-RELATED"/>
    <property type="match status" value="1"/>
</dbReference>
<dbReference type="Pfam" id="PF00990">
    <property type="entry name" value="GGDEF"/>
    <property type="match status" value="1"/>
</dbReference>
<keyword evidence="3" id="KW-0812">Transmembrane</keyword>
<keyword evidence="3" id="KW-0472">Membrane</keyword>
<dbReference type="SUPFAM" id="SSF55073">
    <property type="entry name" value="Nucleotide cyclase"/>
    <property type="match status" value="1"/>
</dbReference>
<feature type="transmembrane region" description="Helical" evidence="3">
    <location>
        <begin position="178"/>
        <end position="201"/>
    </location>
</feature>
<dbReference type="SMART" id="SM00267">
    <property type="entry name" value="GGDEF"/>
    <property type="match status" value="1"/>
</dbReference>
<dbReference type="EC" id="2.7.7.65" evidence="1"/>
<feature type="transmembrane region" description="Helical" evidence="3">
    <location>
        <begin position="129"/>
        <end position="147"/>
    </location>
</feature>
<protein>
    <recommendedName>
        <fullName evidence="1">diguanylate cyclase</fullName>
        <ecNumber evidence="1">2.7.7.65</ecNumber>
    </recommendedName>
</protein>
<dbReference type="OrthoDB" id="9759607at2"/>
<dbReference type="Gene3D" id="3.30.70.270">
    <property type="match status" value="1"/>
</dbReference>
<dbReference type="InterPro" id="IPR000160">
    <property type="entry name" value="GGDEF_dom"/>
</dbReference>
<dbReference type="AlphaFoldDB" id="A0A2S0N986"/>
<dbReference type="PANTHER" id="PTHR45138">
    <property type="entry name" value="REGULATORY COMPONENTS OF SENSORY TRANSDUCTION SYSTEM"/>
    <property type="match status" value="1"/>
</dbReference>
<name>A0A2S0N986_9HYPH</name>
<evidence type="ECO:0000259" key="4">
    <source>
        <dbReference type="PROSITE" id="PS50887"/>
    </source>
</evidence>
<proteinExistence type="predicted"/>
<comment type="catalytic activity">
    <reaction evidence="2">
        <text>2 GTP = 3',3'-c-di-GMP + 2 diphosphate</text>
        <dbReference type="Rhea" id="RHEA:24898"/>
        <dbReference type="ChEBI" id="CHEBI:33019"/>
        <dbReference type="ChEBI" id="CHEBI:37565"/>
        <dbReference type="ChEBI" id="CHEBI:58805"/>
        <dbReference type="EC" id="2.7.7.65"/>
    </reaction>
</comment>
<dbReference type="InterPro" id="IPR029787">
    <property type="entry name" value="Nucleotide_cyclase"/>
</dbReference>
<evidence type="ECO:0000313" key="6">
    <source>
        <dbReference type="Proteomes" id="UP000237889"/>
    </source>
</evidence>
<dbReference type="FunFam" id="3.30.70.270:FF:000001">
    <property type="entry name" value="Diguanylate cyclase domain protein"/>
    <property type="match status" value="1"/>
</dbReference>
<dbReference type="NCBIfam" id="TIGR00254">
    <property type="entry name" value="GGDEF"/>
    <property type="match status" value="1"/>
</dbReference>
<dbReference type="GO" id="GO:0043709">
    <property type="term" value="P:cell adhesion involved in single-species biofilm formation"/>
    <property type="evidence" value="ECO:0007669"/>
    <property type="project" value="TreeGrafter"/>
</dbReference>
<dbReference type="RefSeq" id="WP_106747831.1">
    <property type="nucleotide sequence ID" value="NZ_CP027668.1"/>
</dbReference>
<feature type="transmembrane region" description="Helical" evidence="3">
    <location>
        <begin position="104"/>
        <end position="123"/>
    </location>
</feature>
<dbReference type="EMBL" id="CP027668">
    <property type="protein sequence ID" value="AVO44501.1"/>
    <property type="molecule type" value="Genomic_DNA"/>
</dbReference>
<dbReference type="InterPro" id="IPR043128">
    <property type="entry name" value="Rev_trsase/Diguanyl_cyclase"/>
</dbReference>
<dbReference type="Proteomes" id="UP000237889">
    <property type="component" value="Chromosome"/>
</dbReference>
<reference evidence="5 6" key="1">
    <citation type="submission" date="2018-03" db="EMBL/GenBank/DDBJ databases">
        <title>Genome sequencing of Phreatobacter sp.</title>
        <authorList>
            <person name="Kim S.-J."/>
            <person name="Heo J."/>
            <person name="Kwon S.-W."/>
        </authorList>
    </citation>
    <scope>NUCLEOTIDE SEQUENCE [LARGE SCALE GENOMIC DNA]</scope>
    <source>
        <strain evidence="5 6">S-12</strain>
    </source>
</reference>
<evidence type="ECO:0000256" key="3">
    <source>
        <dbReference type="SAM" id="Phobius"/>
    </source>
</evidence>
<sequence>MTEVTGITAQDIAEAKAARRWDLTFPEPIERRFAAEMDLRRGQAIRRVLPRTLVIYNAFLLGDHLLTPDAVWLSWIVHVALVTPWIIVAIVLMPKIRSRPCRDLLVASLPLSIIAGILAVYSVSRSPLAAHYQYFVVIALLYGNAVLRPRLTLTLAISAVTVAAHALALATHPGMEPVVALSAVSCLVVAAYVSLSTNAAMERDLRRLYLMSLSESLVASDLGRTAADLHRMSLVDPLTGLANRRGIDVRSAGLAASPDAGCAVLMIDVDRFKPFNDRYGHPAGDRCLVAVAGAIRESVRGGLDIAGRYGGEEFLVLLHAAGLEEALRTAERIRSTVESLAIPHEASEAGRVTVSVGLAMAEPGAGDLCPTVGEADAALYEAKQAGRNRVRAWIPGAVSRRRPPGGIVPDAA</sequence>
<keyword evidence="6" id="KW-1185">Reference proteome</keyword>
<evidence type="ECO:0000313" key="5">
    <source>
        <dbReference type="EMBL" id="AVO44501.1"/>
    </source>
</evidence>
<feature type="domain" description="GGDEF" evidence="4">
    <location>
        <begin position="260"/>
        <end position="395"/>
    </location>
</feature>
<dbReference type="CDD" id="cd01949">
    <property type="entry name" value="GGDEF"/>
    <property type="match status" value="1"/>
</dbReference>